<proteinExistence type="predicted"/>
<feature type="compositionally biased region" description="Polar residues" evidence="1">
    <location>
        <begin position="43"/>
        <end position="52"/>
    </location>
</feature>
<feature type="region of interest" description="Disordered" evidence="1">
    <location>
        <begin position="119"/>
        <end position="142"/>
    </location>
</feature>
<keyword evidence="4" id="KW-1185">Reference proteome</keyword>
<dbReference type="Proteomes" id="UP000077315">
    <property type="component" value="Unassembled WGS sequence"/>
</dbReference>
<keyword evidence="2" id="KW-0812">Transmembrane</keyword>
<gene>
    <name evidence="3" type="ORF">PHYBLDRAFT_67629</name>
</gene>
<dbReference type="EMBL" id="KV440979">
    <property type="protein sequence ID" value="OAD74445.1"/>
    <property type="molecule type" value="Genomic_DNA"/>
</dbReference>
<evidence type="ECO:0000256" key="1">
    <source>
        <dbReference type="SAM" id="MobiDB-lite"/>
    </source>
</evidence>
<keyword evidence="2" id="KW-1133">Transmembrane helix</keyword>
<dbReference type="RefSeq" id="XP_018292485.1">
    <property type="nucleotide sequence ID" value="XM_018441827.1"/>
</dbReference>
<name>A0A162XEX8_PHYB8</name>
<dbReference type="VEuPathDB" id="FungiDB:PHYBLDRAFT_67629"/>
<dbReference type="AlphaFoldDB" id="A0A162XEX8"/>
<evidence type="ECO:0000256" key="2">
    <source>
        <dbReference type="SAM" id="Phobius"/>
    </source>
</evidence>
<organism evidence="3 4">
    <name type="scientific">Phycomyces blakesleeanus (strain ATCC 8743b / DSM 1359 / FGSC 10004 / NBRC 33097 / NRRL 1555)</name>
    <dbReference type="NCBI Taxonomy" id="763407"/>
    <lineage>
        <taxon>Eukaryota</taxon>
        <taxon>Fungi</taxon>
        <taxon>Fungi incertae sedis</taxon>
        <taxon>Mucoromycota</taxon>
        <taxon>Mucoromycotina</taxon>
        <taxon>Mucoromycetes</taxon>
        <taxon>Mucorales</taxon>
        <taxon>Phycomycetaceae</taxon>
        <taxon>Phycomyces</taxon>
    </lineage>
</organism>
<evidence type="ECO:0000313" key="3">
    <source>
        <dbReference type="EMBL" id="OAD74445.1"/>
    </source>
</evidence>
<feature type="region of interest" description="Disordered" evidence="1">
    <location>
        <begin position="29"/>
        <end position="52"/>
    </location>
</feature>
<protein>
    <submittedName>
        <fullName evidence="3">Uncharacterized protein</fullName>
    </submittedName>
</protein>
<accession>A0A162XEX8</accession>
<dbReference type="GeneID" id="29002733"/>
<evidence type="ECO:0000313" key="4">
    <source>
        <dbReference type="Proteomes" id="UP000077315"/>
    </source>
</evidence>
<dbReference type="InParanoid" id="A0A162XEX8"/>
<reference evidence="4" key="1">
    <citation type="submission" date="2015-06" db="EMBL/GenBank/DDBJ databases">
        <title>Expansion of signal transduction pathways in fungi by whole-genome duplication.</title>
        <authorList>
            <consortium name="DOE Joint Genome Institute"/>
            <person name="Corrochano L.M."/>
            <person name="Kuo A."/>
            <person name="Marcet-Houben M."/>
            <person name="Polaino S."/>
            <person name="Salamov A."/>
            <person name="Villalobos J.M."/>
            <person name="Alvarez M.I."/>
            <person name="Avalos J."/>
            <person name="Benito E.P."/>
            <person name="Benoit I."/>
            <person name="Burger G."/>
            <person name="Camino L.P."/>
            <person name="Canovas D."/>
            <person name="Cerda-Olmedo E."/>
            <person name="Cheng J.-F."/>
            <person name="Dominguez A."/>
            <person name="Elias M."/>
            <person name="Eslava A.P."/>
            <person name="Glaser F."/>
            <person name="Grimwood J."/>
            <person name="Gutierrez G."/>
            <person name="Heitman J."/>
            <person name="Henrissat B."/>
            <person name="Iturriaga E.A."/>
            <person name="Lang B.F."/>
            <person name="Lavin J.L."/>
            <person name="Lee S."/>
            <person name="Li W."/>
            <person name="Lindquist E."/>
            <person name="Lopez-Garcia S."/>
            <person name="Luque E.M."/>
            <person name="Marcos A.T."/>
            <person name="Martin J."/>
            <person name="McCluskey K."/>
            <person name="Medina H.R."/>
            <person name="Miralles-Duran A."/>
            <person name="Miyazaki A."/>
            <person name="Munoz-Torres E."/>
            <person name="Oguiza J.A."/>
            <person name="Ohm R."/>
            <person name="Olmedo M."/>
            <person name="Orejas M."/>
            <person name="Ortiz-Castellanos L."/>
            <person name="Pisabarro A.G."/>
            <person name="Rodriguez-Romero J."/>
            <person name="Ruiz-Herrera J."/>
            <person name="Ruiz-Vazquez R."/>
            <person name="Sanz C."/>
            <person name="Schackwitz W."/>
            <person name="Schmutz J."/>
            <person name="Shahriari M."/>
            <person name="Shelest E."/>
            <person name="Silva-Franco F."/>
            <person name="Soanes D."/>
            <person name="Syed K."/>
            <person name="Tagua V.G."/>
            <person name="Talbot N.J."/>
            <person name="Thon M."/>
            <person name="De vries R.P."/>
            <person name="Wiebenga A."/>
            <person name="Yadav J.S."/>
            <person name="Braun E.L."/>
            <person name="Baker S."/>
            <person name="Garre V."/>
            <person name="Horwitz B."/>
            <person name="Torres-Martinez S."/>
            <person name="Idnurm A."/>
            <person name="Herrera-Estrella A."/>
            <person name="Gabaldon T."/>
            <person name="Grigoriev I.V."/>
        </authorList>
    </citation>
    <scope>NUCLEOTIDE SEQUENCE [LARGE SCALE GENOMIC DNA]</scope>
    <source>
        <strain evidence="4">NRRL 1555(-)</strain>
    </source>
</reference>
<feature type="transmembrane region" description="Helical" evidence="2">
    <location>
        <begin position="199"/>
        <end position="225"/>
    </location>
</feature>
<sequence length="245" mass="28529">MLTFSRIIVVITCSIIFFKHITHVNISTSRHSSPYNVPDMSNRRASPQIESDSTALQISSGSKLIDKPVKEFTNTKIYSITNIIHPKATSYKTSYTTVTYDRTYYVTVPVTSFRTNLGSSVTTRTHSSPPPKKTYNPKTKKTPSEVANEKNFIWFTIPYTELRIFLYIFVPYDECVATEFDIFCEPASQETVDRYLRHAYYILIFLFLFYQATIYFTIYDTVLFVKYIFNLVRRLCAKLHRAQLN</sequence>
<keyword evidence="2" id="KW-0472">Membrane</keyword>